<evidence type="ECO:0000256" key="2">
    <source>
        <dbReference type="SAM" id="Phobius"/>
    </source>
</evidence>
<feature type="transmembrane region" description="Helical" evidence="2">
    <location>
        <begin position="92"/>
        <end position="111"/>
    </location>
</feature>
<feature type="region of interest" description="Disordered" evidence="1">
    <location>
        <begin position="1"/>
        <end position="34"/>
    </location>
</feature>
<proteinExistence type="predicted"/>
<reference evidence="3 4" key="1">
    <citation type="submission" date="2023-10" db="EMBL/GenBank/DDBJ databases">
        <title>Pseudomonas otitidis isolated from a paediatric patient with cystic fibrosis in Chile.</title>
        <authorList>
            <person name="Amsteins-Romero L."/>
            <person name="Opazo-Capurro A."/>
            <person name="Matus-Kohler M."/>
            <person name="Gonzalez-Rocha G."/>
        </authorList>
    </citation>
    <scope>NUCLEOTIDE SEQUENCE [LARGE SCALE GENOMIC DNA]</scope>
    <source>
        <strain evidence="3 4">P-714</strain>
    </source>
</reference>
<feature type="transmembrane region" description="Helical" evidence="2">
    <location>
        <begin position="123"/>
        <end position="146"/>
    </location>
</feature>
<evidence type="ECO:0000313" key="3">
    <source>
        <dbReference type="EMBL" id="MDV3439162.1"/>
    </source>
</evidence>
<protein>
    <submittedName>
        <fullName evidence="3">Uncharacterized protein</fullName>
    </submittedName>
</protein>
<keyword evidence="2" id="KW-0812">Transmembrane</keyword>
<evidence type="ECO:0000313" key="4">
    <source>
        <dbReference type="Proteomes" id="UP001273935"/>
    </source>
</evidence>
<accession>A0ABU3XMI6</accession>
<feature type="compositionally biased region" description="Polar residues" evidence="1">
    <location>
        <begin position="11"/>
        <end position="22"/>
    </location>
</feature>
<name>A0ABU3XMI6_9GAMM</name>
<organism evidence="3 4">
    <name type="scientific">Metapseudomonas otitidis</name>
    <dbReference type="NCBI Taxonomy" id="319939"/>
    <lineage>
        <taxon>Bacteria</taxon>
        <taxon>Pseudomonadati</taxon>
        <taxon>Pseudomonadota</taxon>
        <taxon>Gammaproteobacteria</taxon>
        <taxon>Pseudomonadales</taxon>
        <taxon>Pseudomonadaceae</taxon>
        <taxon>Metapseudomonas</taxon>
    </lineage>
</organism>
<sequence length="402" mass="46747">MNASVIEPSPYTASTYDSSAIPTQPPHKWREDANRSNLRRTQLRWGHYANLQPWQLVDIQLQAKEQTFVERTGETELYCDHQRWRFENFNKLLMLIPVLKFAALFVAPWIFWLLATVELLPEILLLIFMQCLFALLMMGVSGWLYWGGSLKAYLIQVGAGFATALLSAVFTYSTSSYGTDLFWVCGVMAFSIFMGVVGFDFLLDLYLRLFKYDGSEFSRQTGLVTIARRFRKPFVAPFYEFDTTMEFRPGPHGSGGMALWLHHRYADCELFLGGKMHPLGLTPEEALAFWDCLQRYMDISQPLPELPVLEQFRHLDPTTAAHDRQSKREARYWREMPYRAWQGRGQHETMKRNQKYPWQQHPCILQARIDPALSIEAYYRSQEAKGIHATPKADDFDDIHRP</sequence>
<keyword evidence="2" id="KW-1133">Transmembrane helix</keyword>
<feature type="transmembrane region" description="Helical" evidence="2">
    <location>
        <begin position="181"/>
        <end position="203"/>
    </location>
</feature>
<gene>
    <name evidence="3" type="ORF">R0G64_06945</name>
</gene>
<feature type="transmembrane region" description="Helical" evidence="2">
    <location>
        <begin position="153"/>
        <end position="175"/>
    </location>
</feature>
<dbReference type="EMBL" id="JAWJUL010000019">
    <property type="protein sequence ID" value="MDV3439162.1"/>
    <property type="molecule type" value="Genomic_DNA"/>
</dbReference>
<comment type="caution">
    <text evidence="3">The sequence shown here is derived from an EMBL/GenBank/DDBJ whole genome shotgun (WGS) entry which is preliminary data.</text>
</comment>
<keyword evidence="2" id="KW-0472">Membrane</keyword>
<dbReference type="Proteomes" id="UP001273935">
    <property type="component" value="Unassembled WGS sequence"/>
</dbReference>
<dbReference type="RefSeq" id="WP_317233623.1">
    <property type="nucleotide sequence ID" value="NZ_JAWJUL010000019.1"/>
</dbReference>
<keyword evidence="4" id="KW-1185">Reference proteome</keyword>
<evidence type="ECO:0000256" key="1">
    <source>
        <dbReference type="SAM" id="MobiDB-lite"/>
    </source>
</evidence>